<reference evidence="1" key="1">
    <citation type="submission" date="2020-03" db="EMBL/GenBank/DDBJ databases">
        <title>The deep terrestrial virosphere.</title>
        <authorList>
            <person name="Holmfeldt K."/>
            <person name="Nilsson E."/>
            <person name="Simone D."/>
            <person name="Lopez-Fernandez M."/>
            <person name="Wu X."/>
            <person name="de Brujin I."/>
            <person name="Lundin D."/>
            <person name="Andersson A."/>
            <person name="Bertilsson S."/>
            <person name="Dopson M."/>
        </authorList>
    </citation>
    <scope>NUCLEOTIDE SEQUENCE</scope>
    <source>
        <strain evidence="1">MM171B03367</strain>
    </source>
</reference>
<dbReference type="AlphaFoldDB" id="A0A6M3X645"/>
<protein>
    <submittedName>
        <fullName evidence="1">Uncharacterized protein</fullName>
    </submittedName>
</protein>
<accession>A0A6M3X645</accession>
<evidence type="ECO:0000313" key="1">
    <source>
        <dbReference type="EMBL" id="QJH93202.1"/>
    </source>
</evidence>
<organism evidence="1">
    <name type="scientific">viral metagenome</name>
    <dbReference type="NCBI Taxonomy" id="1070528"/>
    <lineage>
        <taxon>unclassified sequences</taxon>
        <taxon>metagenomes</taxon>
        <taxon>organismal metagenomes</taxon>
    </lineage>
</organism>
<sequence>MKQHLKLKLIALATKYDLDYQKYDYQAYDYQQIKRMILEDAGVKTAEMESEEFEAWEAMAEWMDSQALEDKVVALGATIPQTLPFHVLVFKIRRCRVGLAQKVLEAKFKGNFHRFGVIRQLDKRGRKMGEAIFWMVGVRETTDMILNELDKHNIYPRILRNQPFRRDFLHYFKGRFYHINRSTLKKVRQNVARFS</sequence>
<dbReference type="EMBL" id="MT143955">
    <property type="protein sequence ID" value="QJH93202.1"/>
    <property type="molecule type" value="Genomic_DNA"/>
</dbReference>
<proteinExistence type="predicted"/>
<name>A0A6M3X645_9ZZZZ</name>
<gene>
    <name evidence="1" type="ORF">MM171B03367_0008</name>
</gene>